<reference evidence="3" key="1">
    <citation type="journal article" date="2017" name="Nat. Ecol. Evol.">
        <title>Genome expansion and lineage-specific genetic innovations in the forest pathogenic fungi Armillaria.</title>
        <authorList>
            <person name="Sipos G."/>
            <person name="Prasanna A.N."/>
            <person name="Walter M.C."/>
            <person name="O'Connor E."/>
            <person name="Balint B."/>
            <person name="Krizsan K."/>
            <person name="Kiss B."/>
            <person name="Hess J."/>
            <person name="Varga T."/>
            <person name="Slot J."/>
            <person name="Riley R."/>
            <person name="Boka B."/>
            <person name="Rigling D."/>
            <person name="Barry K."/>
            <person name="Lee J."/>
            <person name="Mihaltcheva S."/>
            <person name="LaButti K."/>
            <person name="Lipzen A."/>
            <person name="Waldron R."/>
            <person name="Moloney N.M."/>
            <person name="Sperisen C."/>
            <person name="Kredics L."/>
            <person name="Vagvoelgyi C."/>
            <person name="Patrignani A."/>
            <person name="Fitzpatrick D."/>
            <person name="Nagy I."/>
            <person name="Doyle S."/>
            <person name="Anderson J.B."/>
            <person name="Grigoriev I.V."/>
            <person name="Gueldener U."/>
            <person name="Muensterkoetter M."/>
            <person name="Nagy L.G."/>
        </authorList>
    </citation>
    <scope>NUCLEOTIDE SEQUENCE [LARGE SCALE GENOMIC DNA]</scope>
    <source>
        <strain evidence="3">28-4</strain>
    </source>
</reference>
<keyword evidence="1" id="KW-0472">Membrane</keyword>
<keyword evidence="1" id="KW-0812">Transmembrane</keyword>
<evidence type="ECO:0000313" key="3">
    <source>
        <dbReference type="Proteomes" id="UP000218334"/>
    </source>
</evidence>
<sequence>MPKLTCECGPPLFLLTCASLFISSIVFIFSMLHLGYDSFFTIPAVYAVTLIYHVTILILEYRNSARLDPASSTTLGGIVCGAVVGAMWLGAFTVVLLVTVLLGAKTIEEDNQVQELWILIVQCFIAPVEALVLLALVLRSAQERRQGASESWRKVEAY</sequence>
<accession>A0A2H3BFB8</accession>
<evidence type="ECO:0000313" key="2">
    <source>
        <dbReference type="EMBL" id="PBK69539.1"/>
    </source>
</evidence>
<organism evidence="2 3">
    <name type="scientific">Armillaria solidipes</name>
    <dbReference type="NCBI Taxonomy" id="1076256"/>
    <lineage>
        <taxon>Eukaryota</taxon>
        <taxon>Fungi</taxon>
        <taxon>Dikarya</taxon>
        <taxon>Basidiomycota</taxon>
        <taxon>Agaricomycotina</taxon>
        <taxon>Agaricomycetes</taxon>
        <taxon>Agaricomycetidae</taxon>
        <taxon>Agaricales</taxon>
        <taxon>Marasmiineae</taxon>
        <taxon>Physalacriaceae</taxon>
        <taxon>Armillaria</taxon>
    </lineage>
</organism>
<evidence type="ECO:0000256" key="1">
    <source>
        <dbReference type="SAM" id="Phobius"/>
    </source>
</evidence>
<keyword evidence="1" id="KW-1133">Transmembrane helix</keyword>
<gene>
    <name evidence="2" type="ORF">ARMSODRAFT_957211</name>
</gene>
<feature type="transmembrane region" description="Helical" evidence="1">
    <location>
        <begin position="73"/>
        <end position="104"/>
    </location>
</feature>
<dbReference type="AlphaFoldDB" id="A0A2H3BFB8"/>
<dbReference type="Proteomes" id="UP000218334">
    <property type="component" value="Unassembled WGS sequence"/>
</dbReference>
<feature type="transmembrane region" description="Helical" evidence="1">
    <location>
        <begin position="40"/>
        <end position="61"/>
    </location>
</feature>
<feature type="transmembrane region" description="Helical" evidence="1">
    <location>
        <begin position="12"/>
        <end position="34"/>
    </location>
</feature>
<evidence type="ECO:0008006" key="4">
    <source>
        <dbReference type="Google" id="ProtNLM"/>
    </source>
</evidence>
<keyword evidence="3" id="KW-1185">Reference proteome</keyword>
<name>A0A2H3BFB8_9AGAR</name>
<dbReference type="EMBL" id="KZ293429">
    <property type="protein sequence ID" value="PBK69539.1"/>
    <property type="molecule type" value="Genomic_DNA"/>
</dbReference>
<proteinExistence type="predicted"/>
<feature type="transmembrane region" description="Helical" evidence="1">
    <location>
        <begin position="116"/>
        <end position="138"/>
    </location>
</feature>
<protein>
    <recommendedName>
        <fullName evidence="4">Transmembrane protein</fullName>
    </recommendedName>
</protein>